<dbReference type="Proteomes" id="UP000243591">
    <property type="component" value="Chromosome"/>
</dbReference>
<dbReference type="CDD" id="cd07103">
    <property type="entry name" value="ALDH_F5_SSADH_GabD"/>
    <property type="match status" value="1"/>
</dbReference>
<dbReference type="GO" id="GO:0009450">
    <property type="term" value="P:gamma-aminobutyric acid catabolic process"/>
    <property type="evidence" value="ECO:0007669"/>
    <property type="project" value="TreeGrafter"/>
</dbReference>
<dbReference type="KEGG" id="bths:CNY62_07195"/>
<keyword evidence="5" id="KW-1185">Reference proteome</keyword>
<protein>
    <submittedName>
        <fullName evidence="4">Succinate-semialdehyde dehydrogenase (NADP(+))</fullName>
        <ecNumber evidence="4">1.2.1.16</ecNumber>
    </submittedName>
</protein>
<feature type="domain" description="Aldehyde dehydrogenase" evidence="3">
    <location>
        <begin position="23"/>
        <end position="484"/>
    </location>
</feature>
<dbReference type="SUPFAM" id="SSF53720">
    <property type="entry name" value="ALDH-like"/>
    <property type="match status" value="1"/>
</dbReference>
<dbReference type="RefSeq" id="WP_096699380.1">
    <property type="nucleotide sequence ID" value="NZ_CP023483.1"/>
</dbReference>
<dbReference type="EC" id="1.2.1.16" evidence="4"/>
<evidence type="ECO:0000313" key="5">
    <source>
        <dbReference type="Proteomes" id="UP000243591"/>
    </source>
</evidence>
<dbReference type="STRING" id="2756.BFR44_10140"/>
<sequence length="491" mass="52740">MDKTKIETLIEEVPKGLFINGQWQEADGGKQTEVINPATGQVIAHVANAGEKETEQAITAAEKAFPKWSGLTADERGVWLHKMADAIRGAAKDLAVFMTIEQGKPLNQAEAEILSGAACLDWNAEEVKRLKGETIPGPTGELLLVQHEPLGVVAAITPWNFPSAMITRKMAPAIAVGNTVVLKPSPETPLSALALMALFDKIGLPAGVVNIVTGDAKAIGGVLTADNRVRKLTFTGSTAVGKMLFAQSADTVKKLSLELGGHAPFIVFEDANVDKVVADLVAAKFRNNGQVCTSPNRIFVHESIQATFTEKLVSAVEQVKIANGLDENASAGPLIREDAIEKIDKQLDDAKGKGAKILSGGERLTGAEFDDGYFYKPTVITGITKEMAIFYEETFGPVLPIITFNEDDEVIEAANDTLYGLASYFYTNDIGRIAEVGRRLQYGMVGVNSINISYPQTPFGGVKHSGFGRENGAQGLSDYIQVKFLNITYKK</sequence>
<dbReference type="PANTHER" id="PTHR43353:SF5">
    <property type="entry name" value="SUCCINATE-SEMIALDEHYDE DEHYDROGENASE, MITOCHONDRIAL"/>
    <property type="match status" value="1"/>
</dbReference>
<dbReference type="PANTHER" id="PTHR43353">
    <property type="entry name" value="SUCCINATE-SEMIALDEHYDE DEHYDROGENASE, MITOCHONDRIAL"/>
    <property type="match status" value="1"/>
</dbReference>
<reference evidence="4 5" key="1">
    <citation type="submission" date="2017-09" db="EMBL/GenBank/DDBJ databases">
        <title>Complete Genome Sequences of Two Strains of the Meat Spoilage Bacterium Brochothrix thermosphacta Isolated from Ground Chicken.</title>
        <authorList>
            <person name="Paoli G.C."/>
            <person name="Wijey C."/>
            <person name="Chen C.-Y."/>
            <person name="Nguyen L."/>
            <person name="Yan X."/>
            <person name="Irwin P.L."/>
        </authorList>
    </citation>
    <scope>NUCLEOTIDE SEQUENCE [LARGE SCALE GENOMIC DNA]</scope>
    <source>
        <strain evidence="4 5">BI</strain>
    </source>
</reference>
<dbReference type="InterPro" id="IPR016161">
    <property type="entry name" value="Ald_DH/histidinol_DH"/>
</dbReference>
<dbReference type="InterPro" id="IPR016163">
    <property type="entry name" value="Ald_DH_C"/>
</dbReference>
<name>A0A291BYE4_BROTH</name>
<dbReference type="FunFam" id="3.40.309.10:FF:000004">
    <property type="entry name" value="Succinate-semialdehyde dehydrogenase I"/>
    <property type="match status" value="1"/>
</dbReference>
<dbReference type="InterPro" id="IPR015590">
    <property type="entry name" value="Aldehyde_DH_dom"/>
</dbReference>
<dbReference type="InterPro" id="IPR050740">
    <property type="entry name" value="Aldehyde_DH_Superfamily"/>
</dbReference>
<evidence type="ECO:0000313" key="4">
    <source>
        <dbReference type="EMBL" id="ATF26193.1"/>
    </source>
</evidence>
<organism evidence="4 5">
    <name type="scientific">Brochothrix thermosphacta</name>
    <name type="common">Microbacterium thermosphactum</name>
    <dbReference type="NCBI Taxonomy" id="2756"/>
    <lineage>
        <taxon>Bacteria</taxon>
        <taxon>Bacillati</taxon>
        <taxon>Bacillota</taxon>
        <taxon>Bacilli</taxon>
        <taxon>Bacillales</taxon>
        <taxon>Listeriaceae</taxon>
        <taxon>Brochothrix</taxon>
    </lineage>
</organism>
<dbReference type="EMBL" id="CP023483">
    <property type="protein sequence ID" value="ATF26193.1"/>
    <property type="molecule type" value="Genomic_DNA"/>
</dbReference>
<keyword evidence="2 4" id="KW-0560">Oxidoreductase</keyword>
<dbReference type="Gene3D" id="3.40.309.10">
    <property type="entry name" value="Aldehyde Dehydrogenase, Chain A, domain 2"/>
    <property type="match status" value="1"/>
</dbReference>
<evidence type="ECO:0000256" key="1">
    <source>
        <dbReference type="ARBA" id="ARBA00009986"/>
    </source>
</evidence>
<accession>A0A291BYE4</accession>
<dbReference type="OrthoDB" id="9762913at2"/>
<dbReference type="InterPro" id="IPR016162">
    <property type="entry name" value="Ald_DH_N"/>
</dbReference>
<dbReference type="AlphaFoldDB" id="A0A291BYE4"/>
<evidence type="ECO:0000256" key="2">
    <source>
        <dbReference type="ARBA" id="ARBA00023002"/>
    </source>
</evidence>
<proteinExistence type="inferred from homology"/>
<dbReference type="GO" id="GO:0004777">
    <property type="term" value="F:succinate-semialdehyde dehydrogenase (NAD+) activity"/>
    <property type="evidence" value="ECO:0007669"/>
    <property type="project" value="TreeGrafter"/>
</dbReference>
<dbReference type="FunFam" id="3.40.605.10:FF:000005">
    <property type="entry name" value="Succinate-semialdehyde dehydrogenase I"/>
    <property type="match status" value="1"/>
</dbReference>
<gene>
    <name evidence="4" type="primary">gabD</name>
    <name evidence="4" type="ORF">CNY62_07195</name>
</gene>
<comment type="similarity">
    <text evidence="1">Belongs to the aldehyde dehydrogenase family.</text>
</comment>
<evidence type="ECO:0000259" key="3">
    <source>
        <dbReference type="Pfam" id="PF00171"/>
    </source>
</evidence>
<dbReference type="Pfam" id="PF00171">
    <property type="entry name" value="Aldedh"/>
    <property type="match status" value="1"/>
</dbReference>
<dbReference type="Gene3D" id="3.40.605.10">
    <property type="entry name" value="Aldehyde Dehydrogenase, Chain A, domain 1"/>
    <property type="match status" value="1"/>
</dbReference>